<accession>A0A9W6VKL3</accession>
<dbReference type="PRINTS" id="PR00420">
    <property type="entry name" value="RNGMNOXGNASE"/>
</dbReference>
<dbReference type="InterPro" id="IPR050631">
    <property type="entry name" value="PheA/TfdB_FAD_monoxygenase"/>
</dbReference>
<dbReference type="InterPro" id="IPR036188">
    <property type="entry name" value="FAD/NAD-bd_sf"/>
</dbReference>
<dbReference type="PANTHER" id="PTHR43476">
    <property type="entry name" value="3-(3-HYDROXY-PHENYL)PROPIONATE/3-HYDROXYCINNAMIC ACID HYDROXYLASE"/>
    <property type="match status" value="1"/>
</dbReference>
<name>A0A9W6VKL3_9PSEU</name>
<dbReference type="GO" id="GO:0071949">
    <property type="term" value="F:FAD binding"/>
    <property type="evidence" value="ECO:0007669"/>
    <property type="project" value="InterPro"/>
</dbReference>
<dbReference type="Gene3D" id="3.50.50.60">
    <property type="entry name" value="FAD/NAD(P)-binding domain"/>
    <property type="match status" value="1"/>
</dbReference>
<evidence type="ECO:0000256" key="1">
    <source>
        <dbReference type="ARBA" id="ARBA00023002"/>
    </source>
</evidence>
<evidence type="ECO:0000259" key="3">
    <source>
        <dbReference type="Pfam" id="PF01494"/>
    </source>
</evidence>
<protein>
    <submittedName>
        <fullName evidence="4">Monooxygenase</fullName>
    </submittedName>
</protein>
<feature type="domain" description="FAD-binding" evidence="3">
    <location>
        <begin position="6"/>
        <end position="345"/>
    </location>
</feature>
<dbReference type="AlphaFoldDB" id="A0A9W6VKL3"/>
<dbReference type="SUPFAM" id="SSF51905">
    <property type="entry name" value="FAD/NAD(P)-binding domain"/>
    <property type="match status" value="1"/>
</dbReference>
<comment type="caution">
    <text evidence="4">The sequence shown here is derived from an EMBL/GenBank/DDBJ whole genome shotgun (WGS) entry which is preliminary data.</text>
</comment>
<dbReference type="PANTHER" id="PTHR43476:SF4">
    <property type="entry name" value="BLR0106 PROTEIN"/>
    <property type="match status" value="1"/>
</dbReference>
<dbReference type="EMBL" id="BSTI01000024">
    <property type="protein sequence ID" value="GLY70567.1"/>
    <property type="molecule type" value="Genomic_DNA"/>
</dbReference>
<keyword evidence="1" id="KW-0560">Oxidoreductase</keyword>
<sequence>MSPTEIPVVVVGAGPAGFAAALQLRARGLPVTLLEAEPEDRVRPGSRALFVHQESLRLLDEASPGLAERIVRHGTVWPTKRTFYGGRQVFARTYPPAKPGRLPRFTSLRQIETERHLHAACLAAGVDITWGARVVTAVPDERGVSLGGAEGQTWRARYVVAADGAHSAVRKAIGIPWQGKRSEGFHVVVDIADRGPGAMPPERVFHYRHPALGGRNVMRVPFAGGFQVDLQCGQEDDVAEFAEPDAVRQWLPEVVDAKYADAVLWVSKYHYLHVVAESLVDTHRRVLLIGEAAHLFPPFGARGMNSGFADGSAAAEAVATALAAGGAAATKAVETFDHARGLAARYNSDAARTALSHMRPTSPLMRWRQRAAAALSPVIPRMGSWLEHAPYGPRAGATPSGKY</sequence>
<organism evidence="4 5">
    <name type="scientific">Amycolatopsis taiwanensis</name>
    <dbReference type="NCBI Taxonomy" id="342230"/>
    <lineage>
        <taxon>Bacteria</taxon>
        <taxon>Bacillati</taxon>
        <taxon>Actinomycetota</taxon>
        <taxon>Actinomycetes</taxon>
        <taxon>Pseudonocardiales</taxon>
        <taxon>Pseudonocardiaceae</taxon>
        <taxon>Amycolatopsis</taxon>
    </lineage>
</organism>
<keyword evidence="4" id="KW-0503">Monooxygenase</keyword>
<dbReference type="Pfam" id="PF01494">
    <property type="entry name" value="FAD_binding_3"/>
    <property type="match status" value="1"/>
</dbReference>
<keyword evidence="2" id="KW-0520">NAD</keyword>
<dbReference type="Gene3D" id="3.30.70.2450">
    <property type="match status" value="1"/>
</dbReference>
<keyword evidence="5" id="KW-1185">Reference proteome</keyword>
<dbReference type="InterPro" id="IPR002938">
    <property type="entry name" value="FAD-bd"/>
</dbReference>
<proteinExistence type="predicted"/>
<reference evidence="4" key="1">
    <citation type="submission" date="2023-03" db="EMBL/GenBank/DDBJ databases">
        <title>Amycolatopsis taiwanensis NBRC 103393.</title>
        <authorList>
            <person name="Ichikawa N."/>
            <person name="Sato H."/>
            <person name="Tonouchi N."/>
        </authorList>
    </citation>
    <scope>NUCLEOTIDE SEQUENCE</scope>
    <source>
        <strain evidence="4">NBRC 103393</strain>
    </source>
</reference>
<dbReference type="RefSeq" id="WP_285489720.1">
    <property type="nucleotide sequence ID" value="NZ_BSTI01000024.1"/>
</dbReference>
<evidence type="ECO:0000313" key="5">
    <source>
        <dbReference type="Proteomes" id="UP001165136"/>
    </source>
</evidence>
<evidence type="ECO:0000313" key="4">
    <source>
        <dbReference type="EMBL" id="GLY70567.1"/>
    </source>
</evidence>
<gene>
    <name evidence="4" type="ORF">Atai01_71860</name>
</gene>
<evidence type="ECO:0000256" key="2">
    <source>
        <dbReference type="ARBA" id="ARBA00023027"/>
    </source>
</evidence>
<dbReference type="Proteomes" id="UP001165136">
    <property type="component" value="Unassembled WGS sequence"/>
</dbReference>
<dbReference type="GO" id="GO:0004497">
    <property type="term" value="F:monooxygenase activity"/>
    <property type="evidence" value="ECO:0007669"/>
    <property type="project" value="UniProtKB-KW"/>
</dbReference>